<proteinExistence type="predicted"/>
<dbReference type="EMBL" id="VHSG01000020">
    <property type="protein sequence ID" value="TQV71769.1"/>
    <property type="molecule type" value="Genomic_DNA"/>
</dbReference>
<dbReference type="NCBIfam" id="TIGR01686">
    <property type="entry name" value="FkbH"/>
    <property type="match status" value="1"/>
</dbReference>
<evidence type="ECO:0000313" key="2">
    <source>
        <dbReference type="Proteomes" id="UP000319732"/>
    </source>
</evidence>
<dbReference type="InterPro" id="IPR023214">
    <property type="entry name" value="HAD_sf"/>
</dbReference>
<reference evidence="1 2" key="1">
    <citation type="submission" date="2019-06" db="EMBL/GenBank/DDBJ databases">
        <title>Whole genome sequence for Cellvibrionaceae sp. R142.</title>
        <authorList>
            <person name="Wang G."/>
        </authorList>
    </citation>
    <scope>NUCLEOTIDE SEQUENCE [LARGE SCALE GENOMIC DNA]</scope>
    <source>
        <strain evidence="1 2">R142</strain>
    </source>
</reference>
<accession>A0A545T3H3</accession>
<protein>
    <submittedName>
        <fullName evidence="1">HAD-IIIC family phosphatase</fullName>
    </submittedName>
</protein>
<organism evidence="1 2">
    <name type="scientific">Exilibacterium tricleocarpae</name>
    <dbReference type="NCBI Taxonomy" id="2591008"/>
    <lineage>
        <taxon>Bacteria</taxon>
        <taxon>Pseudomonadati</taxon>
        <taxon>Pseudomonadota</taxon>
        <taxon>Gammaproteobacteria</taxon>
        <taxon>Cellvibrionales</taxon>
        <taxon>Cellvibrionaceae</taxon>
        <taxon>Exilibacterium</taxon>
    </lineage>
</organism>
<keyword evidence="2" id="KW-1185">Reference proteome</keyword>
<name>A0A545T3H3_9GAMM</name>
<dbReference type="Proteomes" id="UP000319732">
    <property type="component" value="Unassembled WGS sequence"/>
</dbReference>
<comment type="caution">
    <text evidence="1">The sequence shown here is derived from an EMBL/GenBank/DDBJ whole genome shotgun (WGS) entry which is preliminary data.</text>
</comment>
<dbReference type="InterPro" id="IPR036412">
    <property type="entry name" value="HAD-like_sf"/>
</dbReference>
<dbReference type="Gene3D" id="3.40.50.1000">
    <property type="entry name" value="HAD superfamily/HAD-like"/>
    <property type="match status" value="1"/>
</dbReference>
<dbReference type="AlphaFoldDB" id="A0A545T3H3"/>
<dbReference type="InterPro" id="IPR010033">
    <property type="entry name" value="HAD_SF_ppase_IIIC"/>
</dbReference>
<dbReference type="OrthoDB" id="323926at2"/>
<dbReference type="SUPFAM" id="SSF56784">
    <property type="entry name" value="HAD-like"/>
    <property type="match status" value="1"/>
</dbReference>
<sequence>MDMNFLTAHKLVKSFVSGPELGLRLAMSGETENLSLFLQAHAATRGFLCRQQAIPFNTLQQFVRQESFDEVKNVFVLLPWDFLPPLDWRTGFSRDEFSPAASLASIRDTAALLGNVPNAGFVYIDAPIPPIAADGNANEKLRTHLRSAALELGARVYPETAFALASYLTHGTPIASSHVSLLSETVIELAVGKTRPSAKILATDLDNVMWRGVIGEDGVDNIHFGPTGAGYRHFLYQTYLKRLQSQGVVLIAVSRNDTELANLPFTTDRMTLKTDDFVSIVASYNAKSAQLEQIAKELNLGLDAIVFVDDNPLEIAEVREQLEQVNCVLFPGKDAELPDFFSTLASFFHRQSISDEDKKRTELYRTRLKSMVPSDVQGGDLTEFLKNLEMRLTIHRRHAKDFDRAVQLINKTNQFNLNGIRLAASDVIDILDNGGRLFTATLADKNGSHGEILACLIDRGGKVQAYVMSCRVFQRRVEFAFLVWLAKQQLYEQLDFMFSPTDRNIPVQQFFSDSIFSHSPGEAPSANSENIIRHHLESHQLFEVTDTAAAS</sequence>
<dbReference type="NCBIfam" id="TIGR01681">
    <property type="entry name" value="HAD-SF-IIIC"/>
    <property type="match status" value="1"/>
</dbReference>
<dbReference type="InterPro" id="IPR010037">
    <property type="entry name" value="FkbH_domain"/>
</dbReference>
<evidence type="ECO:0000313" key="1">
    <source>
        <dbReference type="EMBL" id="TQV71769.1"/>
    </source>
</evidence>
<gene>
    <name evidence="1" type="ORF">FKG94_19165</name>
</gene>